<dbReference type="InterPro" id="IPR001320">
    <property type="entry name" value="Iontro_rcpt_C"/>
</dbReference>
<evidence type="ECO:0000313" key="4">
    <source>
        <dbReference type="EMBL" id="MBS4884407.1"/>
    </source>
</evidence>
<accession>A0A415P8B7</accession>
<dbReference type="SMART" id="SM00062">
    <property type="entry name" value="PBPb"/>
    <property type="match status" value="1"/>
</dbReference>
<protein>
    <submittedName>
        <fullName evidence="4">Transporter substrate-binding domain-containing protein</fullName>
    </submittedName>
</protein>
<evidence type="ECO:0000313" key="5">
    <source>
        <dbReference type="EMBL" id="RHM08917.1"/>
    </source>
</evidence>
<feature type="domain" description="Ionotropic glutamate receptor C-terminal" evidence="3">
    <location>
        <begin position="28"/>
        <end position="250"/>
    </location>
</feature>
<dbReference type="EMBL" id="JAGZMZ010000014">
    <property type="protein sequence ID" value="MBS4884407.1"/>
    <property type="molecule type" value="Genomic_DNA"/>
</dbReference>
<dbReference type="Pfam" id="PF00497">
    <property type="entry name" value="SBP_bac_3"/>
    <property type="match status" value="1"/>
</dbReference>
<dbReference type="GeneID" id="92792590"/>
<feature type="domain" description="Solute-binding protein family 3/N-terminal" evidence="2">
    <location>
        <begin position="28"/>
        <end position="252"/>
    </location>
</feature>
<keyword evidence="6" id="KW-1185">Reference proteome</keyword>
<dbReference type="RefSeq" id="WP_004797762.1">
    <property type="nucleotide sequence ID" value="NZ_CABKNA010000012.1"/>
</dbReference>
<dbReference type="EMBL" id="QRPK01000042">
    <property type="protein sequence ID" value="RHM08917.1"/>
    <property type="molecule type" value="Genomic_DNA"/>
</dbReference>
<reference evidence="4" key="2">
    <citation type="submission" date="2021-02" db="EMBL/GenBank/DDBJ databases">
        <title>Infant gut strain persistence is associated with maternal origin, phylogeny, and functional potential including surface adhesion and iron acquisition.</title>
        <authorList>
            <person name="Lou Y.C."/>
        </authorList>
    </citation>
    <scope>NUCLEOTIDE SEQUENCE</scope>
    <source>
        <strain evidence="4">L3_108_103G1_dasL3_108_103G1_concoct_2</strain>
    </source>
</reference>
<proteinExistence type="predicted"/>
<comment type="caution">
    <text evidence="5">The sequence shown here is derived from an EMBL/GenBank/DDBJ whole genome shotgun (WGS) entry which is preliminary data.</text>
</comment>
<evidence type="ECO:0000259" key="2">
    <source>
        <dbReference type="SMART" id="SM00062"/>
    </source>
</evidence>
<dbReference type="Proteomes" id="UP000753219">
    <property type="component" value="Unassembled WGS sequence"/>
</dbReference>
<gene>
    <name evidence="5" type="ORF">DWZ83_07715</name>
    <name evidence="4" type="ORF">KHZ85_06540</name>
</gene>
<dbReference type="PROSITE" id="PS51257">
    <property type="entry name" value="PROKAR_LIPOPROTEIN"/>
    <property type="match status" value="1"/>
</dbReference>
<dbReference type="GO" id="GO:0015276">
    <property type="term" value="F:ligand-gated monoatomic ion channel activity"/>
    <property type="evidence" value="ECO:0007669"/>
    <property type="project" value="InterPro"/>
</dbReference>
<dbReference type="AlphaFoldDB" id="A0A415P8B7"/>
<dbReference type="OrthoDB" id="9774451at2"/>
<dbReference type="SUPFAM" id="SSF53850">
    <property type="entry name" value="Periplasmic binding protein-like II"/>
    <property type="match status" value="1"/>
</dbReference>
<dbReference type="InterPro" id="IPR001638">
    <property type="entry name" value="Solute-binding_3/MltF_N"/>
</dbReference>
<dbReference type="PANTHER" id="PTHR35936">
    <property type="entry name" value="MEMBRANE-BOUND LYTIC MUREIN TRANSGLYCOSYLASE F"/>
    <property type="match status" value="1"/>
</dbReference>
<organism evidence="5 6">
    <name type="scientific">Amedibacillus dolichus</name>
    <dbReference type="NCBI Taxonomy" id="31971"/>
    <lineage>
        <taxon>Bacteria</taxon>
        <taxon>Bacillati</taxon>
        <taxon>Bacillota</taxon>
        <taxon>Erysipelotrichia</taxon>
        <taxon>Erysipelotrichales</taxon>
        <taxon>Erysipelotrichaceae</taxon>
        <taxon>Amedibacillus</taxon>
    </lineage>
</organism>
<reference evidence="5 6" key="1">
    <citation type="submission" date="2018-08" db="EMBL/GenBank/DDBJ databases">
        <title>A genome reference for cultivated species of the human gut microbiota.</title>
        <authorList>
            <person name="Zou Y."/>
            <person name="Xue W."/>
            <person name="Luo G."/>
        </authorList>
    </citation>
    <scope>NUCLEOTIDE SEQUENCE [LARGE SCALE GENOMIC DNA]</scope>
    <source>
        <strain evidence="5 6">AF35-6BH</strain>
    </source>
</reference>
<evidence type="ECO:0000259" key="3">
    <source>
        <dbReference type="SMART" id="SM00079"/>
    </source>
</evidence>
<dbReference type="Proteomes" id="UP000284868">
    <property type="component" value="Unassembled WGS sequence"/>
</dbReference>
<evidence type="ECO:0000313" key="6">
    <source>
        <dbReference type="Proteomes" id="UP000284868"/>
    </source>
</evidence>
<sequence length="252" mass="27424">MKKLLSMCFVAAMLLAGCGGEESKEKEKLTVLTNSGYPPYEVVDNKGNLSGFDIDIINAIAEETGYEIEIKDVDFDTLIPSIQTGKADMAIAGITPSAERRKKVDFSEVYFSGETSQNYLLYSEKNGITSQDDLKGKTIGCQMGTVQYEAALHFEETQGAKVDAKKDYAAIVAELKKGNNDAAIVEKAVAMEFSEENPDFKYVKINGLADLEGNAICFKKGSPLVEEINAAIKTLKENGTIDKLAAKYPSLK</sequence>
<dbReference type="PANTHER" id="PTHR35936:SF17">
    <property type="entry name" value="ARGININE-BINDING EXTRACELLULAR PROTEIN ARTP"/>
    <property type="match status" value="1"/>
</dbReference>
<name>A0A415P8B7_9FIRM</name>
<evidence type="ECO:0000256" key="1">
    <source>
        <dbReference type="ARBA" id="ARBA00022729"/>
    </source>
</evidence>
<keyword evidence="1" id="KW-0732">Signal</keyword>
<dbReference type="Gene3D" id="3.40.190.10">
    <property type="entry name" value="Periplasmic binding protein-like II"/>
    <property type="match status" value="2"/>
</dbReference>
<dbReference type="GO" id="GO:0016020">
    <property type="term" value="C:membrane"/>
    <property type="evidence" value="ECO:0007669"/>
    <property type="project" value="InterPro"/>
</dbReference>
<dbReference type="SMART" id="SM00079">
    <property type="entry name" value="PBPe"/>
    <property type="match status" value="1"/>
</dbReference>